<sequence>MILHQKKISTFLSQKYKDILPQHLKNIKTNQLKYFPKYFSLKTTIKNLNKSKEELKMEKKLAQEISQFLLKLMRNFFTDLNKISTKKKIEEVLNIISYLNIKNPDQNSLEFFGQNLLINFLQMNLPPITHKFYLYLQKQGIAVVQNLFSLLIDGQMSLHILILLESDQYANGDDNIFLKNFPQITPNILSLFEGDQSRRFFTIISKSYNYDLQFMQIAKPLLNQTQLTKKIVKKYRHLKKKNKNGSDSYQILKKTFRSVDLGFGTSNQNKDEKSNEKTNEKTNENFKIDDYFLFSQAFNQSKSNSNIKISLEIRKIRVLMIVSENGEQNKDNVVETLTSQNNIEPTVINASKKWDLNQEILNSFHCVFVYSSQKFYHSKSLGNILANYVENGGSLIISCFAINKDSFGLKGKIISDQFFPVKLGKSLNTKNNIEVGKIYSENHPILNGVSRFNCGNQNVRTDIVALQNSNVIAEWNDGIPLIIEKNYPNSGLIVVLNFYPVSSKLQDGYWNFSSDGGLILRNAIKFCSTYF</sequence>
<feature type="coiled-coil region" evidence="1">
    <location>
        <begin position="38"/>
        <end position="65"/>
    </location>
</feature>
<protein>
    <submittedName>
        <fullName evidence="2">Uncharacterized protein</fullName>
    </submittedName>
</protein>
<dbReference type="Proteomes" id="UP001149090">
    <property type="component" value="Unassembled WGS sequence"/>
</dbReference>
<dbReference type="Gene3D" id="3.40.50.880">
    <property type="match status" value="1"/>
</dbReference>
<dbReference type="EMBL" id="JAPDFW010000081">
    <property type="protein sequence ID" value="KAJ5072436.1"/>
    <property type="molecule type" value="Genomic_DNA"/>
</dbReference>
<comment type="caution">
    <text evidence="2">The sequence shown here is derived from an EMBL/GenBank/DDBJ whole genome shotgun (WGS) entry which is preliminary data.</text>
</comment>
<accession>A0A9Q0LGU1</accession>
<keyword evidence="1" id="KW-0175">Coiled coil</keyword>
<dbReference type="InterPro" id="IPR029062">
    <property type="entry name" value="Class_I_gatase-like"/>
</dbReference>
<reference evidence="2" key="1">
    <citation type="submission" date="2022-10" db="EMBL/GenBank/DDBJ databases">
        <title>Novel sulphate-reducing endosymbionts in the free-living metamonad Anaeramoeba.</title>
        <authorList>
            <person name="Jerlstrom-Hultqvist J."/>
            <person name="Cepicka I."/>
            <person name="Gallot-Lavallee L."/>
            <person name="Salas-Leiva D."/>
            <person name="Curtis B.A."/>
            <person name="Zahonova K."/>
            <person name="Pipaliya S."/>
            <person name="Dacks J."/>
            <person name="Roger A.J."/>
        </authorList>
    </citation>
    <scope>NUCLEOTIDE SEQUENCE</scope>
    <source>
        <strain evidence="2">BMAN</strain>
    </source>
</reference>
<organism evidence="2 3">
    <name type="scientific">Anaeramoeba ignava</name>
    <name type="common">Anaerobic marine amoeba</name>
    <dbReference type="NCBI Taxonomy" id="1746090"/>
    <lineage>
        <taxon>Eukaryota</taxon>
        <taxon>Metamonada</taxon>
        <taxon>Anaeramoebidae</taxon>
        <taxon>Anaeramoeba</taxon>
    </lineage>
</organism>
<gene>
    <name evidence="2" type="ORF">M0811_01451</name>
</gene>
<dbReference type="SUPFAM" id="SSF52317">
    <property type="entry name" value="Class I glutamine amidotransferase-like"/>
    <property type="match status" value="1"/>
</dbReference>
<name>A0A9Q0LGU1_ANAIG</name>
<dbReference type="OrthoDB" id="19382at2759"/>
<dbReference type="AlphaFoldDB" id="A0A9Q0LGU1"/>
<evidence type="ECO:0000256" key="1">
    <source>
        <dbReference type="SAM" id="Coils"/>
    </source>
</evidence>
<evidence type="ECO:0000313" key="2">
    <source>
        <dbReference type="EMBL" id="KAJ5072436.1"/>
    </source>
</evidence>
<evidence type="ECO:0000313" key="3">
    <source>
        <dbReference type="Proteomes" id="UP001149090"/>
    </source>
</evidence>
<keyword evidence="3" id="KW-1185">Reference proteome</keyword>
<proteinExistence type="predicted"/>